<feature type="domain" description="EamA" evidence="7">
    <location>
        <begin position="129"/>
        <end position="242"/>
    </location>
</feature>
<dbReference type="InterPro" id="IPR000620">
    <property type="entry name" value="EamA_dom"/>
</dbReference>
<name>A0A158EPF5_CABSO</name>
<dbReference type="PANTHER" id="PTHR32322:SF18">
    <property type="entry name" value="S-ADENOSYLMETHIONINE_S-ADENOSYLHOMOCYSTEINE TRANSPORTER"/>
    <property type="match status" value="1"/>
</dbReference>
<dbReference type="InterPro" id="IPR037185">
    <property type="entry name" value="EmrE-like"/>
</dbReference>
<dbReference type="InterPro" id="IPR050638">
    <property type="entry name" value="AA-Vitamin_Transporters"/>
</dbReference>
<dbReference type="Proteomes" id="UP000054893">
    <property type="component" value="Unassembled WGS sequence"/>
</dbReference>
<proteinExistence type="predicted"/>
<feature type="transmembrane region" description="Helical" evidence="6">
    <location>
        <begin position="159"/>
        <end position="178"/>
    </location>
</feature>
<comment type="subcellular location">
    <subcellularLocation>
        <location evidence="1">Cell membrane</location>
        <topology evidence="1">Multi-pass membrane protein</topology>
    </subcellularLocation>
</comment>
<feature type="transmembrane region" description="Helical" evidence="6">
    <location>
        <begin position="102"/>
        <end position="123"/>
    </location>
</feature>
<keyword evidence="4 6" id="KW-1133">Transmembrane helix</keyword>
<dbReference type="PANTHER" id="PTHR32322">
    <property type="entry name" value="INNER MEMBRANE TRANSPORTER"/>
    <property type="match status" value="1"/>
</dbReference>
<evidence type="ECO:0000256" key="6">
    <source>
        <dbReference type="SAM" id="Phobius"/>
    </source>
</evidence>
<dbReference type="EMBL" id="FCOC02000001">
    <property type="protein sequence ID" value="SAL09451.1"/>
    <property type="molecule type" value="Genomic_DNA"/>
</dbReference>
<feature type="transmembrane region" description="Helical" evidence="6">
    <location>
        <begin position="71"/>
        <end position="93"/>
    </location>
</feature>
<feature type="transmembrane region" description="Helical" evidence="6">
    <location>
        <begin position="190"/>
        <end position="209"/>
    </location>
</feature>
<reference evidence="8 9" key="1">
    <citation type="submission" date="2016-01" db="EMBL/GenBank/DDBJ databases">
        <authorList>
            <person name="Oliw E.H."/>
        </authorList>
    </citation>
    <scope>NUCLEOTIDE SEQUENCE [LARGE SCALE GENOMIC DNA]</scope>
    <source>
        <strain evidence="8">LMG 22029</strain>
    </source>
</reference>
<dbReference type="Pfam" id="PF00892">
    <property type="entry name" value="EamA"/>
    <property type="match status" value="2"/>
</dbReference>
<evidence type="ECO:0000256" key="2">
    <source>
        <dbReference type="ARBA" id="ARBA00022475"/>
    </source>
</evidence>
<protein>
    <submittedName>
        <fullName evidence="8">EamA-like transporter family protein</fullName>
    </submittedName>
</protein>
<feature type="domain" description="EamA" evidence="7">
    <location>
        <begin position="9"/>
        <end position="113"/>
    </location>
</feature>
<evidence type="ECO:0000256" key="3">
    <source>
        <dbReference type="ARBA" id="ARBA00022692"/>
    </source>
</evidence>
<evidence type="ECO:0000259" key="7">
    <source>
        <dbReference type="Pfam" id="PF00892"/>
    </source>
</evidence>
<feature type="transmembrane region" description="Helical" evidence="6">
    <location>
        <begin position="44"/>
        <end position="65"/>
    </location>
</feature>
<sequence>MTRFGVTRELRIWDIAALRFGIGAILLTPAVVRRGSRLPAAAWGEGLIFAVLWGVPFVLLVALGLKLTSAAQAASVAPTLMPVFAGVFVWGFLRERQGRLRWLGYATIVTGLVCQAGAGAAAHGAPDPWGIAALGAAAAMWAIYTLLFRRSGLTPIQSAALICIWSTALYLPAYLFLGLGRFSVASAGEIALQALYQGVLMSGVALITYNRAVSLLGSSAATAVIALLPAVASILAIPILGALLASRPAPAGRSSTRRASTRPQT</sequence>
<gene>
    <name evidence="8" type="ORF">AWB64_00148</name>
</gene>
<evidence type="ECO:0000256" key="4">
    <source>
        <dbReference type="ARBA" id="ARBA00022989"/>
    </source>
</evidence>
<feature type="transmembrane region" description="Helical" evidence="6">
    <location>
        <begin position="12"/>
        <end position="32"/>
    </location>
</feature>
<evidence type="ECO:0000256" key="1">
    <source>
        <dbReference type="ARBA" id="ARBA00004651"/>
    </source>
</evidence>
<dbReference type="AlphaFoldDB" id="A0A158EPF5"/>
<evidence type="ECO:0000313" key="8">
    <source>
        <dbReference type="EMBL" id="SAL09451.1"/>
    </source>
</evidence>
<keyword evidence="3 6" id="KW-0812">Transmembrane</keyword>
<keyword evidence="5 6" id="KW-0472">Membrane</keyword>
<feature type="transmembrane region" description="Helical" evidence="6">
    <location>
        <begin position="129"/>
        <end position="147"/>
    </location>
</feature>
<organism evidence="8 9">
    <name type="scientific">Caballeronia sordidicola</name>
    <name type="common">Burkholderia sordidicola</name>
    <dbReference type="NCBI Taxonomy" id="196367"/>
    <lineage>
        <taxon>Bacteria</taxon>
        <taxon>Pseudomonadati</taxon>
        <taxon>Pseudomonadota</taxon>
        <taxon>Betaproteobacteria</taxon>
        <taxon>Burkholderiales</taxon>
        <taxon>Burkholderiaceae</taxon>
        <taxon>Caballeronia</taxon>
    </lineage>
</organism>
<feature type="transmembrane region" description="Helical" evidence="6">
    <location>
        <begin position="221"/>
        <end position="245"/>
    </location>
</feature>
<dbReference type="GO" id="GO:0005886">
    <property type="term" value="C:plasma membrane"/>
    <property type="evidence" value="ECO:0007669"/>
    <property type="project" value="UniProtKB-SubCell"/>
</dbReference>
<keyword evidence="2" id="KW-1003">Cell membrane</keyword>
<accession>A0A158EPF5</accession>
<dbReference type="RefSeq" id="WP_060816709.1">
    <property type="nucleotide sequence ID" value="NZ_FCOC02000001.1"/>
</dbReference>
<dbReference type="SUPFAM" id="SSF103481">
    <property type="entry name" value="Multidrug resistance efflux transporter EmrE"/>
    <property type="match status" value="1"/>
</dbReference>
<evidence type="ECO:0000313" key="9">
    <source>
        <dbReference type="Proteomes" id="UP000054893"/>
    </source>
</evidence>
<evidence type="ECO:0000256" key="5">
    <source>
        <dbReference type="ARBA" id="ARBA00023136"/>
    </source>
</evidence>